<evidence type="ECO:0000313" key="1">
    <source>
        <dbReference type="EMBL" id="RDB19009.1"/>
    </source>
</evidence>
<reference evidence="1" key="1">
    <citation type="submission" date="2018-04" db="EMBL/GenBank/DDBJ databases">
        <title>Whole genome sequencing of Hypsizygus marmoreus.</title>
        <authorList>
            <person name="Choi I.-G."/>
            <person name="Min B."/>
            <person name="Kim J.-G."/>
            <person name="Kim S."/>
            <person name="Oh Y.-L."/>
            <person name="Kong W.-S."/>
            <person name="Park H."/>
            <person name="Jeong J."/>
            <person name="Song E.-S."/>
        </authorList>
    </citation>
    <scope>NUCLEOTIDE SEQUENCE [LARGE SCALE GENOMIC DNA]</scope>
    <source>
        <strain evidence="1">51987-8</strain>
    </source>
</reference>
<protein>
    <submittedName>
        <fullName evidence="1">Uncharacterized protein</fullName>
    </submittedName>
</protein>
<accession>A0A369JA84</accession>
<keyword evidence="2" id="KW-1185">Reference proteome</keyword>
<evidence type="ECO:0000313" key="2">
    <source>
        <dbReference type="Proteomes" id="UP000076154"/>
    </source>
</evidence>
<comment type="caution">
    <text evidence="1">The sequence shown here is derived from an EMBL/GenBank/DDBJ whole genome shotgun (WGS) entry which is preliminary data.</text>
</comment>
<dbReference type="InParanoid" id="A0A369JA84"/>
<organism evidence="1 2">
    <name type="scientific">Hypsizygus marmoreus</name>
    <name type="common">White beech mushroom</name>
    <name type="synonym">Agaricus marmoreus</name>
    <dbReference type="NCBI Taxonomy" id="39966"/>
    <lineage>
        <taxon>Eukaryota</taxon>
        <taxon>Fungi</taxon>
        <taxon>Dikarya</taxon>
        <taxon>Basidiomycota</taxon>
        <taxon>Agaricomycotina</taxon>
        <taxon>Agaricomycetes</taxon>
        <taxon>Agaricomycetidae</taxon>
        <taxon>Agaricales</taxon>
        <taxon>Tricholomatineae</taxon>
        <taxon>Lyophyllaceae</taxon>
        <taxon>Hypsizygus</taxon>
    </lineage>
</organism>
<dbReference type="Proteomes" id="UP000076154">
    <property type="component" value="Unassembled WGS sequence"/>
</dbReference>
<dbReference type="AlphaFoldDB" id="A0A369JA84"/>
<sequence>MYPPNPPRGRPPSLIRQPTLRRQLCFGPTFASQRKGVVMLTILLSVPAPEYMRTLPSQMSTDHPSLVRYYYSACTSHIPSRVSSSSSLTSTSTRGRGCMYECEVYEEVVTMDYYCHGFPPSMRAPGLMGTGFVASSIARDSY</sequence>
<name>A0A369JA84_HYPMA</name>
<proteinExistence type="predicted"/>
<gene>
    <name evidence="1" type="ORF">Hypma_014428</name>
</gene>
<dbReference type="EMBL" id="LUEZ02000085">
    <property type="protein sequence ID" value="RDB19009.1"/>
    <property type="molecule type" value="Genomic_DNA"/>
</dbReference>